<name>A0ABP1R6G1_9HEXA</name>
<dbReference type="Proteomes" id="UP001642540">
    <property type="component" value="Unassembled WGS sequence"/>
</dbReference>
<accession>A0ABP1R6G1</accession>
<feature type="transmembrane region" description="Helical" evidence="1">
    <location>
        <begin position="171"/>
        <end position="191"/>
    </location>
</feature>
<comment type="caution">
    <text evidence="2">The sequence shown here is derived from an EMBL/GenBank/DDBJ whole genome shotgun (WGS) entry which is preliminary data.</text>
</comment>
<evidence type="ECO:0000313" key="3">
    <source>
        <dbReference type="Proteomes" id="UP001642540"/>
    </source>
</evidence>
<feature type="transmembrane region" description="Helical" evidence="1">
    <location>
        <begin position="197"/>
        <end position="222"/>
    </location>
</feature>
<reference evidence="2 3" key="1">
    <citation type="submission" date="2024-08" db="EMBL/GenBank/DDBJ databases">
        <authorList>
            <person name="Cucini C."/>
            <person name="Frati F."/>
        </authorList>
    </citation>
    <scope>NUCLEOTIDE SEQUENCE [LARGE SCALE GENOMIC DNA]</scope>
</reference>
<keyword evidence="1" id="KW-0472">Membrane</keyword>
<organism evidence="2 3">
    <name type="scientific">Orchesella dallaii</name>
    <dbReference type="NCBI Taxonomy" id="48710"/>
    <lineage>
        <taxon>Eukaryota</taxon>
        <taxon>Metazoa</taxon>
        <taxon>Ecdysozoa</taxon>
        <taxon>Arthropoda</taxon>
        <taxon>Hexapoda</taxon>
        <taxon>Collembola</taxon>
        <taxon>Entomobryomorpha</taxon>
        <taxon>Entomobryoidea</taxon>
        <taxon>Orchesellidae</taxon>
        <taxon>Orchesellinae</taxon>
        <taxon>Orchesella</taxon>
    </lineage>
</organism>
<evidence type="ECO:0000313" key="2">
    <source>
        <dbReference type="EMBL" id="CAL8121428.1"/>
    </source>
</evidence>
<keyword evidence="3" id="KW-1185">Reference proteome</keyword>
<feature type="transmembrane region" description="Helical" evidence="1">
    <location>
        <begin position="45"/>
        <end position="64"/>
    </location>
</feature>
<keyword evidence="1" id="KW-0812">Transmembrane</keyword>
<protein>
    <recommendedName>
        <fullName evidence="4">Gustatory receptor</fullName>
    </recommendedName>
</protein>
<evidence type="ECO:0008006" key="4">
    <source>
        <dbReference type="Google" id="ProtNLM"/>
    </source>
</evidence>
<gene>
    <name evidence="2" type="ORF">ODALV1_LOCUS19377</name>
</gene>
<feature type="transmembrane region" description="Helical" evidence="1">
    <location>
        <begin position="104"/>
        <end position="127"/>
    </location>
</feature>
<proteinExistence type="predicted"/>
<evidence type="ECO:0000256" key="1">
    <source>
        <dbReference type="SAM" id="Phobius"/>
    </source>
</evidence>
<keyword evidence="1" id="KW-1133">Transmembrane helix</keyword>
<sequence>MCWRLSRQRSTVICILNWLMNFEREMDMDYSNSPPPDMKGKLVKFIVKMLVLTEKFLPIFMSALSGLDPSFPTNIFEFMHNENARAFQISPYIYRVLLMLGNYLVWHIISTIGMFFSLEMLITFEIVRNYVFFVMRFSETRTYPKWYRVSKFYRKIQLLMQLFNETHAGSIMLYLLLVACSGQIICSYVSIRSSGIPLPIVIILILETIDAYVIIIGVYEFAADVNTTSSKLVEKLRRRRDGKTGIVQKFMDSLPVLRVGFGSANHIDKSTPLVFVNFNHARLVDLLLLKQ</sequence>
<dbReference type="EMBL" id="CAXLJM020000065">
    <property type="protein sequence ID" value="CAL8121428.1"/>
    <property type="molecule type" value="Genomic_DNA"/>
</dbReference>